<dbReference type="InterPro" id="IPR001279">
    <property type="entry name" value="Metallo-B-lactamas"/>
</dbReference>
<dbReference type="InterPro" id="IPR036866">
    <property type="entry name" value="RibonucZ/Hydroxyglut_hydro"/>
</dbReference>
<sequence length="216" mass="22576">MWVEAGPGSLAQLLRHTSLDQVDAVWLSHLHLDHIGDLLNAYYALAYGELPPRAPLPVYAPAGLADRLAGFFAQPDAGFLADVLDLRPLSDGHEVELGGLTLASSAVDHGGPEAYALRASSTGHVLAYSGDCAPCPALDALAVDADLLLCEANDPVANPFHHTPEQAGDLARRSGARQLVITHVGPLLTPEAATTQATQAFDGPTTNADVGITFTF</sequence>
<dbReference type="PANTHER" id="PTHR46018">
    <property type="entry name" value="ZINC PHOSPHODIESTERASE ELAC PROTEIN 1"/>
    <property type="match status" value="1"/>
</dbReference>
<protein>
    <submittedName>
        <fullName evidence="2">Ribonuclease BN (tRNA processing enzyme)</fullName>
    </submittedName>
</protein>
<dbReference type="GO" id="GO:0042781">
    <property type="term" value="F:3'-tRNA processing endoribonuclease activity"/>
    <property type="evidence" value="ECO:0007669"/>
    <property type="project" value="TreeGrafter"/>
</dbReference>
<comment type="caution">
    <text evidence="2">The sequence shown here is derived from an EMBL/GenBank/DDBJ whole genome shotgun (WGS) entry which is preliminary data.</text>
</comment>
<accession>A0A4R2H2K2</accession>
<keyword evidence="3" id="KW-1185">Reference proteome</keyword>
<feature type="domain" description="Metallo-beta-lactamase" evidence="1">
    <location>
        <begin position="4"/>
        <end position="183"/>
    </location>
</feature>
<dbReference type="Proteomes" id="UP000294508">
    <property type="component" value="Unassembled WGS sequence"/>
</dbReference>
<evidence type="ECO:0000259" key="1">
    <source>
        <dbReference type="Pfam" id="PF12706"/>
    </source>
</evidence>
<dbReference type="SUPFAM" id="SSF56281">
    <property type="entry name" value="Metallo-hydrolase/oxidoreductase"/>
    <property type="match status" value="1"/>
</dbReference>
<reference evidence="2 3" key="1">
    <citation type="journal article" date="2015" name="Stand. Genomic Sci.">
        <title>Genomic Encyclopedia of Bacterial and Archaeal Type Strains, Phase III: the genomes of soil and plant-associated and newly described type strains.</title>
        <authorList>
            <person name="Whitman W.B."/>
            <person name="Woyke T."/>
            <person name="Klenk H.P."/>
            <person name="Zhou Y."/>
            <person name="Lilburn T.G."/>
            <person name="Beck B.J."/>
            <person name="De Vos P."/>
            <person name="Vandamme P."/>
            <person name="Eisen J.A."/>
            <person name="Garrity G."/>
            <person name="Hugenholtz P."/>
            <person name="Kyrpides N.C."/>
        </authorList>
    </citation>
    <scope>NUCLEOTIDE SEQUENCE [LARGE SCALE GENOMIC DNA]</scope>
    <source>
        <strain evidence="2 3">VKM Ac-2572</strain>
    </source>
</reference>
<dbReference type="Pfam" id="PF12706">
    <property type="entry name" value="Lactamase_B_2"/>
    <property type="match status" value="1"/>
</dbReference>
<proteinExistence type="predicted"/>
<dbReference type="PANTHER" id="PTHR46018:SF4">
    <property type="entry name" value="METALLO-HYDROLASE YHFI-RELATED"/>
    <property type="match status" value="1"/>
</dbReference>
<evidence type="ECO:0000313" key="2">
    <source>
        <dbReference type="EMBL" id="TCO19103.1"/>
    </source>
</evidence>
<organism evidence="2 3">
    <name type="scientific">Kribbella steppae</name>
    <dbReference type="NCBI Taxonomy" id="2512223"/>
    <lineage>
        <taxon>Bacteria</taxon>
        <taxon>Bacillati</taxon>
        <taxon>Actinomycetota</taxon>
        <taxon>Actinomycetes</taxon>
        <taxon>Propionibacteriales</taxon>
        <taxon>Kribbellaceae</taxon>
        <taxon>Kribbella</taxon>
    </lineage>
</organism>
<gene>
    <name evidence="2" type="ORF">EV652_11482</name>
</gene>
<evidence type="ECO:0000313" key="3">
    <source>
        <dbReference type="Proteomes" id="UP000294508"/>
    </source>
</evidence>
<name>A0A4R2H2K2_9ACTN</name>
<dbReference type="EMBL" id="SLWN01000014">
    <property type="protein sequence ID" value="TCO19103.1"/>
    <property type="molecule type" value="Genomic_DNA"/>
</dbReference>
<dbReference type="AlphaFoldDB" id="A0A4R2H2K2"/>
<dbReference type="Gene3D" id="3.60.15.10">
    <property type="entry name" value="Ribonuclease Z/Hydroxyacylglutathione hydrolase-like"/>
    <property type="match status" value="1"/>
</dbReference>